<protein>
    <submittedName>
        <fullName evidence="1">Uncharacterized protein</fullName>
    </submittedName>
</protein>
<evidence type="ECO:0000313" key="2">
    <source>
        <dbReference type="Proteomes" id="UP000319837"/>
    </source>
</evidence>
<dbReference type="EMBL" id="RIBP01000001">
    <property type="protein sequence ID" value="TRZ39635.1"/>
    <property type="molecule type" value="Genomic_DNA"/>
</dbReference>
<organism evidence="1 2">
    <name type="scientific">Niallia circulans</name>
    <name type="common">Bacillus circulans</name>
    <dbReference type="NCBI Taxonomy" id="1397"/>
    <lineage>
        <taxon>Bacteria</taxon>
        <taxon>Bacillati</taxon>
        <taxon>Bacillota</taxon>
        <taxon>Bacilli</taxon>
        <taxon>Bacillales</taxon>
        <taxon>Bacillaceae</taxon>
        <taxon>Niallia</taxon>
    </lineage>
</organism>
<name>A0A553SRL2_NIACI</name>
<sequence length="65" mass="7456">MKLTYSQKLINTFHNFNYLMYQARMTGFFATAQKANITNFDSIIQSTISHGLDLISDGMVPYDVK</sequence>
<dbReference type="Proteomes" id="UP000319837">
    <property type="component" value="Unassembled WGS sequence"/>
</dbReference>
<reference evidence="2" key="1">
    <citation type="submission" date="2018-10" db="EMBL/GenBank/DDBJ databases">
        <title>FDA dAtabase for Regulatory Grade micrObial Sequences (FDA-ARGOS): Supporting development and validation of Infectious Disease Dx tests.</title>
        <authorList>
            <person name="Minogue T."/>
            <person name="Wolcott M."/>
            <person name="Wasieloski L."/>
            <person name="Aguilar W."/>
            <person name="Moore D."/>
            <person name="Tallon L."/>
            <person name="Sadzewicz L."/>
            <person name="Sengamalay N."/>
            <person name="Ott S."/>
            <person name="Godinez A."/>
            <person name="Nagaraj S."/>
            <person name="Vavikolanu K."/>
            <person name="Vyas G."/>
            <person name="Nadendla S."/>
            <person name="George J."/>
            <person name="Sichtig H."/>
        </authorList>
    </citation>
    <scope>NUCLEOTIDE SEQUENCE [LARGE SCALE GENOMIC DNA]</scope>
    <source>
        <strain evidence="2">FDAARGOS_343</strain>
    </source>
</reference>
<dbReference type="AlphaFoldDB" id="A0A553SRL2"/>
<evidence type="ECO:0000313" key="1">
    <source>
        <dbReference type="EMBL" id="TRZ39635.1"/>
    </source>
</evidence>
<gene>
    <name evidence="1" type="ORF">CEQ21_01310</name>
</gene>
<proteinExistence type="predicted"/>
<comment type="caution">
    <text evidence="1">The sequence shown here is derived from an EMBL/GenBank/DDBJ whole genome shotgun (WGS) entry which is preliminary data.</text>
</comment>
<dbReference type="RefSeq" id="WP_185763071.1">
    <property type="nucleotide sequence ID" value="NZ_RIBP01000001.1"/>
</dbReference>
<accession>A0A553SRL2</accession>